<comment type="subcellular location">
    <subcellularLocation>
        <location evidence="15">Endoplasmic reticulum membrane</location>
        <topology evidence="15">Multi-pass membrane protein</topology>
    </subcellularLocation>
    <subcellularLocation>
        <location evidence="1">Membrane</location>
        <topology evidence="1">Multi-pass membrane protein</topology>
    </subcellularLocation>
</comment>
<dbReference type="EMBL" id="GG666571">
    <property type="protein sequence ID" value="EEN53679.1"/>
    <property type="molecule type" value="Genomic_DNA"/>
</dbReference>
<dbReference type="eggNOG" id="KOG3187">
    <property type="taxonomic scope" value="Eukaryota"/>
</dbReference>
<dbReference type="EC" id="4.2.1.134" evidence="4 15"/>
<comment type="pathway">
    <text evidence="2 15">Lipid metabolism; fatty acid biosynthesis.</text>
</comment>
<dbReference type="GO" id="GO:0006633">
    <property type="term" value="P:fatty acid biosynthetic process"/>
    <property type="evidence" value="ECO:0007669"/>
    <property type="project" value="UniProtKB-UniPathway"/>
</dbReference>
<comment type="similarity">
    <text evidence="3 15">Belongs to the very long-chain fatty acids dehydratase HACD family.</text>
</comment>
<evidence type="ECO:0000256" key="3">
    <source>
        <dbReference type="ARBA" id="ARBA00007811"/>
    </source>
</evidence>
<dbReference type="GO" id="GO:0005789">
    <property type="term" value="C:endoplasmic reticulum membrane"/>
    <property type="evidence" value="ECO:0007669"/>
    <property type="project" value="UniProtKB-SubCell"/>
</dbReference>
<dbReference type="InterPro" id="IPR007482">
    <property type="entry name" value="Tyr_Pase-like_PTPLA"/>
</dbReference>
<feature type="transmembrane region" description="Helical" evidence="15">
    <location>
        <begin position="21"/>
        <end position="49"/>
    </location>
</feature>
<sequence>MGKDRKTEQVSGKTRPPLGPIARSWLVFYNAANAVGWSYVLFLFVRHLLHTLPSPTWYEGVYGAVKDPLKAFLPLSFIFEVLHAATGLVPSGVVPTALQMFARVFIVWGVAHLVPKVQTTLYISLVVVLWCLCEVTRYPYYVTNVLGVKSDVLLWCRYTFFIVLYPLGAFGEVLTMYAALGPIKEGDLHLAGIPSNLQGAFQFYYYVIVVFLLGWGPCWWPIYKHMFRQRKKALGSPGTKKE</sequence>
<accession>C3Z0Y0</accession>
<keyword evidence="12 15" id="KW-0456">Lyase</keyword>
<evidence type="ECO:0000313" key="16">
    <source>
        <dbReference type="EMBL" id="EEN53679.1"/>
    </source>
</evidence>
<keyword evidence="11 15" id="KW-0275">Fatty acid biosynthesis</keyword>
<organism>
    <name type="scientific">Branchiostoma floridae</name>
    <name type="common">Florida lancelet</name>
    <name type="synonym">Amphioxus</name>
    <dbReference type="NCBI Taxonomy" id="7739"/>
    <lineage>
        <taxon>Eukaryota</taxon>
        <taxon>Metazoa</taxon>
        <taxon>Chordata</taxon>
        <taxon>Cephalochordata</taxon>
        <taxon>Leptocardii</taxon>
        <taxon>Amphioxiformes</taxon>
        <taxon>Branchiostomatidae</taxon>
        <taxon>Branchiostoma</taxon>
    </lineage>
</organism>
<evidence type="ECO:0000256" key="11">
    <source>
        <dbReference type="ARBA" id="ARBA00023160"/>
    </source>
</evidence>
<dbReference type="Pfam" id="PF04387">
    <property type="entry name" value="PTPLA"/>
    <property type="match status" value="1"/>
</dbReference>
<feature type="transmembrane region" description="Helical" evidence="15">
    <location>
        <begin position="160"/>
        <end position="183"/>
    </location>
</feature>
<evidence type="ECO:0000256" key="8">
    <source>
        <dbReference type="ARBA" id="ARBA00022989"/>
    </source>
</evidence>
<keyword evidence="7 15" id="KW-0276">Fatty acid metabolism</keyword>
<dbReference type="UniPathway" id="UPA00094"/>
<reference evidence="16" key="1">
    <citation type="journal article" date="2008" name="Nature">
        <title>The amphioxus genome and the evolution of the chordate karyotype.</title>
        <authorList>
            <consortium name="US DOE Joint Genome Institute (JGI-PGF)"/>
            <person name="Putnam N.H."/>
            <person name="Butts T."/>
            <person name="Ferrier D.E.K."/>
            <person name="Furlong R.F."/>
            <person name="Hellsten U."/>
            <person name="Kawashima T."/>
            <person name="Robinson-Rechavi M."/>
            <person name="Shoguchi E."/>
            <person name="Terry A."/>
            <person name="Yu J.-K."/>
            <person name="Benito-Gutierrez E.L."/>
            <person name="Dubchak I."/>
            <person name="Garcia-Fernandez J."/>
            <person name="Gibson-Brown J.J."/>
            <person name="Grigoriev I.V."/>
            <person name="Horton A.C."/>
            <person name="de Jong P.J."/>
            <person name="Jurka J."/>
            <person name="Kapitonov V.V."/>
            <person name="Kohara Y."/>
            <person name="Kuroki Y."/>
            <person name="Lindquist E."/>
            <person name="Lucas S."/>
            <person name="Osoegawa K."/>
            <person name="Pennacchio L.A."/>
            <person name="Salamov A.A."/>
            <person name="Satou Y."/>
            <person name="Sauka-Spengler T."/>
            <person name="Schmutz J."/>
            <person name="Shin-I T."/>
            <person name="Toyoda A."/>
            <person name="Bronner-Fraser M."/>
            <person name="Fujiyama A."/>
            <person name="Holland L.Z."/>
            <person name="Holland P.W.H."/>
            <person name="Satoh N."/>
            <person name="Rokhsar D.S."/>
        </authorList>
    </citation>
    <scope>NUCLEOTIDE SEQUENCE [LARGE SCALE GENOMIC DNA]</scope>
    <source>
        <strain evidence="16">S238N-H82</strain>
        <tissue evidence="16">Testes</tissue>
    </source>
</reference>
<keyword evidence="8 15" id="KW-1133">Transmembrane helix</keyword>
<evidence type="ECO:0000256" key="15">
    <source>
        <dbReference type="RuleBase" id="RU363109"/>
    </source>
</evidence>
<protein>
    <recommendedName>
        <fullName evidence="4 15">Very-long-chain (3R)-3-hydroxyacyl-CoA dehydratase</fullName>
        <ecNumber evidence="4 15">4.2.1.134</ecNumber>
    </recommendedName>
</protein>
<feature type="transmembrane region" description="Helical" evidence="15">
    <location>
        <begin position="69"/>
        <end position="89"/>
    </location>
</feature>
<keyword evidence="15" id="KW-0256">Endoplasmic reticulum</keyword>
<comment type="catalytic activity">
    <reaction evidence="13">
        <text>(3R)-hydroxyhexadecanoyl-CoA = (2E)-hexadecenoyl-CoA + H2O</text>
        <dbReference type="Rhea" id="RHEA:39159"/>
        <dbReference type="ChEBI" id="CHEBI:15377"/>
        <dbReference type="ChEBI" id="CHEBI:61526"/>
        <dbReference type="ChEBI" id="CHEBI:74278"/>
    </reaction>
    <physiologicalReaction direction="left-to-right" evidence="13">
        <dbReference type="Rhea" id="RHEA:39160"/>
    </physiologicalReaction>
</comment>
<evidence type="ECO:0000256" key="14">
    <source>
        <dbReference type="ARBA" id="ARBA00023727"/>
    </source>
</evidence>
<feature type="transmembrane region" description="Helical" evidence="15">
    <location>
        <begin position="203"/>
        <end position="222"/>
    </location>
</feature>
<keyword evidence="10 15" id="KW-0472">Membrane</keyword>
<evidence type="ECO:0000256" key="6">
    <source>
        <dbReference type="ARBA" id="ARBA00022692"/>
    </source>
</evidence>
<proteinExistence type="inferred from homology"/>
<dbReference type="InParanoid" id="C3Z0Y0"/>
<dbReference type="AlphaFoldDB" id="C3Z0Y0"/>
<dbReference type="STRING" id="7739.C3Z0Y0"/>
<dbReference type="GO" id="GO:0102158">
    <property type="term" value="F:very-long-chain (3R)-3-hydroxyacyl-CoA dehydratase activity"/>
    <property type="evidence" value="ECO:0007669"/>
    <property type="project" value="UniProtKB-EC"/>
</dbReference>
<comment type="catalytic activity">
    <reaction evidence="14">
        <text>a very-long-chain (3R)-3-hydroxyacyl-CoA = a very-long-chain (2E)-enoyl-CoA + H2O</text>
        <dbReference type="Rhea" id="RHEA:45812"/>
        <dbReference type="ChEBI" id="CHEBI:15377"/>
        <dbReference type="ChEBI" id="CHEBI:83728"/>
        <dbReference type="ChEBI" id="CHEBI:85440"/>
        <dbReference type="EC" id="4.2.1.134"/>
    </reaction>
    <physiologicalReaction direction="left-to-right" evidence="14">
        <dbReference type="Rhea" id="RHEA:45813"/>
    </physiologicalReaction>
</comment>
<evidence type="ECO:0000256" key="9">
    <source>
        <dbReference type="ARBA" id="ARBA00023098"/>
    </source>
</evidence>
<comment type="caution">
    <text evidence="15">Lacks conserved residue(s) required for the propagation of feature annotation.</text>
</comment>
<dbReference type="PANTHER" id="PTHR11035:SF3">
    <property type="entry name" value="VERY-LONG-CHAIN (3R)-3-HYDROXYACYL-COA DEHYDRATASE"/>
    <property type="match status" value="1"/>
</dbReference>
<name>C3Z0Y0_BRAFL</name>
<evidence type="ECO:0000256" key="12">
    <source>
        <dbReference type="ARBA" id="ARBA00023239"/>
    </source>
</evidence>
<evidence type="ECO:0000256" key="7">
    <source>
        <dbReference type="ARBA" id="ARBA00022832"/>
    </source>
</evidence>
<evidence type="ECO:0000256" key="2">
    <source>
        <dbReference type="ARBA" id="ARBA00005194"/>
    </source>
</evidence>
<keyword evidence="5 15" id="KW-0444">Lipid biosynthesis</keyword>
<evidence type="ECO:0000256" key="4">
    <source>
        <dbReference type="ARBA" id="ARBA00013122"/>
    </source>
</evidence>
<dbReference type="PANTHER" id="PTHR11035">
    <property type="entry name" value="VERY-LONG-CHAIN (3R)-3-HYDROXYACYL-COA DEHYDRATASE"/>
    <property type="match status" value="1"/>
</dbReference>
<evidence type="ECO:0000256" key="10">
    <source>
        <dbReference type="ARBA" id="ARBA00023136"/>
    </source>
</evidence>
<keyword evidence="6 15" id="KW-0812">Transmembrane</keyword>
<gene>
    <name evidence="16" type="ORF">BRAFLDRAFT_77431</name>
</gene>
<keyword evidence="9 15" id="KW-0443">Lipid metabolism</keyword>
<evidence type="ECO:0000256" key="1">
    <source>
        <dbReference type="ARBA" id="ARBA00004141"/>
    </source>
</evidence>
<evidence type="ECO:0000256" key="5">
    <source>
        <dbReference type="ARBA" id="ARBA00022516"/>
    </source>
</evidence>
<comment type="function">
    <text evidence="15">Catalyzes the third of the four reactions of the long-chain fatty acids elongation cycle. This endoplasmic reticulum-bound enzymatic process, allows the addition of two carbons to the chain of long- and very long-chain fatty acids/VLCFAs per cycle. This enzyme catalyzes the dehydration of the 3-hydroxyacyl-CoA intermediate into trans-2,3-enoyl-CoA, within each cycle of fatty acid elongation. Thereby, it participates to the production of VLCFAs of different chain lengths that are involved in multiple biological processes as precursors of membrane lipids and lipid mediators.</text>
</comment>
<evidence type="ECO:0000256" key="13">
    <source>
        <dbReference type="ARBA" id="ARBA00023688"/>
    </source>
</evidence>